<organism evidence="4 5">
    <name type="scientific">Paracoccus thiocyanatus</name>
    <dbReference type="NCBI Taxonomy" id="34006"/>
    <lineage>
        <taxon>Bacteria</taxon>
        <taxon>Pseudomonadati</taxon>
        <taxon>Pseudomonadota</taxon>
        <taxon>Alphaproteobacteria</taxon>
        <taxon>Rhodobacterales</taxon>
        <taxon>Paracoccaceae</taxon>
        <taxon>Paracoccus</taxon>
    </lineage>
</organism>
<feature type="signal peptide" evidence="3">
    <location>
        <begin position="1"/>
        <end position="22"/>
    </location>
</feature>
<keyword evidence="4" id="KW-0449">Lipoprotein</keyword>
<dbReference type="PANTHER" id="PTHR30035:SF3">
    <property type="entry name" value="INTERMEMBRANE PHOSPHOLIPID TRANSPORT SYSTEM LIPOPROTEIN MLAA"/>
    <property type="match status" value="1"/>
</dbReference>
<dbReference type="AlphaFoldDB" id="A0A1N6NR20"/>
<comment type="similarity">
    <text evidence="1">Belongs to the MlaA family.</text>
</comment>
<gene>
    <name evidence="4" type="ORF">SAMN05421641_10262</name>
</gene>
<dbReference type="RefSeq" id="WP_149763857.1">
    <property type="nucleotide sequence ID" value="NZ_FTMK01000002.1"/>
</dbReference>
<name>A0A1N6NR20_9RHOB</name>
<keyword evidence="2 3" id="KW-0732">Signal</keyword>
<dbReference type="GO" id="GO:0120010">
    <property type="term" value="P:intermembrane phospholipid transfer"/>
    <property type="evidence" value="ECO:0007669"/>
    <property type="project" value="TreeGrafter"/>
</dbReference>
<dbReference type="OrthoDB" id="9785326at2"/>
<dbReference type="PROSITE" id="PS51257">
    <property type="entry name" value="PROKAR_LIPOPROTEIN"/>
    <property type="match status" value="1"/>
</dbReference>
<dbReference type="GO" id="GO:0016020">
    <property type="term" value="C:membrane"/>
    <property type="evidence" value="ECO:0007669"/>
    <property type="project" value="InterPro"/>
</dbReference>
<dbReference type="PRINTS" id="PR01805">
    <property type="entry name" value="VACJLIPOPROT"/>
</dbReference>
<dbReference type="PANTHER" id="PTHR30035">
    <property type="entry name" value="LIPOPROTEIN VACJ-RELATED"/>
    <property type="match status" value="1"/>
</dbReference>
<sequence>MRASVLSLAFLAAGLLSACAPAAPDRGGIHDPYEPVNRRVHAFNRGLDAHVVKPLGGGLAGGQGGGGIGGHAVQALGNFGSNLGQPGRVVNHLLQGRPGPAARGTLRFLVNTTVGLAGFLDPAASDFALPEEDTDFGQTLARWGVGEGAYLELPLVGPSTGRDVLGRVVDLAIDPMRGWLNRDQYLIGMGARLASKASERGRFGDSVDSILHESADSYAQTRLIWLQHRRHELGEEGEYIDPYAE</sequence>
<dbReference type="EMBL" id="FTMK01000002">
    <property type="protein sequence ID" value="SIP94559.1"/>
    <property type="molecule type" value="Genomic_DNA"/>
</dbReference>
<feature type="chain" id="PRO_5012297511" evidence="3">
    <location>
        <begin position="23"/>
        <end position="245"/>
    </location>
</feature>
<protein>
    <submittedName>
        <fullName evidence="4">Phospholipid-binding lipoprotein MlaA</fullName>
    </submittedName>
</protein>
<evidence type="ECO:0000313" key="4">
    <source>
        <dbReference type="EMBL" id="SIP94559.1"/>
    </source>
</evidence>
<accession>A0A1N6NR20</accession>
<evidence type="ECO:0000256" key="2">
    <source>
        <dbReference type="ARBA" id="ARBA00022729"/>
    </source>
</evidence>
<dbReference type="Pfam" id="PF04333">
    <property type="entry name" value="MlaA"/>
    <property type="match status" value="1"/>
</dbReference>
<dbReference type="InterPro" id="IPR007428">
    <property type="entry name" value="MlaA"/>
</dbReference>
<evidence type="ECO:0000256" key="1">
    <source>
        <dbReference type="ARBA" id="ARBA00010634"/>
    </source>
</evidence>
<proteinExistence type="inferred from homology"/>
<reference evidence="4 5" key="1">
    <citation type="submission" date="2017-01" db="EMBL/GenBank/DDBJ databases">
        <authorList>
            <person name="Varghese N."/>
            <person name="Submissions S."/>
        </authorList>
    </citation>
    <scope>NUCLEOTIDE SEQUENCE [LARGE SCALE GENOMIC DNA]</scope>
    <source>
        <strain evidence="4 5">ATCC 700171</strain>
    </source>
</reference>
<evidence type="ECO:0000313" key="5">
    <source>
        <dbReference type="Proteomes" id="UP000323956"/>
    </source>
</evidence>
<evidence type="ECO:0000256" key="3">
    <source>
        <dbReference type="SAM" id="SignalP"/>
    </source>
</evidence>
<dbReference type="Proteomes" id="UP000323956">
    <property type="component" value="Unassembled WGS sequence"/>
</dbReference>